<organism evidence="2 3">
    <name type="scientific">Flavobacterium fontis</name>
    <dbReference type="NCBI Taxonomy" id="1124188"/>
    <lineage>
        <taxon>Bacteria</taxon>
        <taxon>Pseudomonadati</taxon>
        <taxon>Bacteroidota</taxon>
        <taxon>Flavobacteriia</taxon>
        <taxon>Flavobacteriales</taxon>
        <taxon>Flavobacteriaceae</taxon>
        <taxon>Flavobacterium</taxon>
    </lineage>
</organism>
<accession>A0A1M5E350</accession>
<dbReference type="RefSeq" id="WP_073364996.1">
    <property type="nucleotide sequence ID" value="NZ_FQVQ01000017.1"/>
</dbReference>
<gene>
    <name evidence="2" type="ORF">SAMN05444377_11742</name>
</gene>
<proteinExistence type="predicted"/>
<dbReference type="EMBL" id="FQVQ01000017">
    <property type="protein sequence ID" value="SHF73501.1"/>
    <property type="molecule type" value="Genomic_DNA"/>
</dbReference>
<evidence type="ECO:0000313" key="3">
    <source>
        <dbReference type="Proteomes" id="UP000184147"/>
    </source>
</evidence>
<evidence type="ECO:0000256" key="1">
    <source>
        <dbReference type="SAM" id="MobiDB-lite"/>
    </source>
</evidence>
<dbReference type="STRING" id="1124188.SAMN05444377_11742"/>
<dbReference type="Proteomes" id="UP000184147">
    <property type="component" value="Unassembled WGS sequence"/>
</dbReference>
<evidence type="ECO:0000313" key="2">
    <source>
        <dbReference type="EMBL" id="SHF73501.1"/>
    </source>
</evidence>
<keyword evidence="3" id="KW-1185">Reference proteome</keyword>
<feature type="compositionally biased region" description="Polar residues" evidence="1">
    <location>
        <begin position="230"/>
        <end position="242"/>
    </location>
</feature>
<dbReference type="InterPro" id="IPR032675">
    <property type="entry name" value="LRR_dom_sf"/>
</dbReference>
<reference evidence="2 3" key="1">
    <citation type="submission" date="2016-11" db="EMBL/GenBank/DDBJ databases">
        <authorList>
            <person name="Jaros S."/>
            <person name="Januszkiewicz K."/>
            <person name="Wedrychowicz H."/>
        </authorList>
    </citation>
    <scope>NUCLEOTIDE SEQUENCE [LARGE SCALE GENOMIC DNA]</scope>
    <source>
        <strain evidence="2 3">DSM 25660</strain>
    </source>
</reference>
<dbReference type="AlphaFoldDB" id="A0A1M5E350"/>
<dbReference type="Gene3D" id="3.80.10.10">
    <property type="entry name" value="Ribonuclease Inhibitor"/>
    <property type="match status" value="1"/>
</dbReference>
<sequence length="265" mass="30856">MNKRISKIENDVQDRNSVAWKKLCAYVDKVAAENRDEFSPVEELGQELFAQIHTLPETISKLTKVKKVWLYGSKLKRIPPEIGQMEALEYFDPYTSYDLHWFPYEITKCKNLKDSRVSTRALYGNWKNRMGFPRLTHNPVRYSGDTVNCSVCGKTMTYEQTNQLWISLNVGTDVLPLLTNLCSKECERKLPTPPKDYVQFAHKGGADLEQPLDEDERFELEMKSYDDSQSETTIVTTQNDINDTPFDKPTDRKEFPLLKLIRKIW</sequence>
<evidence type="ECO:0008006" key="4">
    <source>
        <dbReference type="Google" id="ProtNLM"/>
    </source>
</evidence>
<protein>
    <recommendedName>
        <fullName evidence="4">Leucine rich repeat-containing protein</fullName>
    </recommendedName>
</protein>
<name>A0A1M5E350_9FLAO</name>
<feature type="region of interest" description="Disordered" evidence="1">
    <location>
        <begin position="227"/>
        <end position="248"/>
    </location>
</feature>
<dbReference type="SUPFAM" id="SSF52058">
    <property type="entry name" value="L domain-like"/>
    <property type="match status" value="1"/>
</dbReference>